<dbReference type="EMBL" id="JBHUFW010000021">
    <property type="protein sequence ID" value="MFD1864631.1"/>
    <property type="molecule type" value="Genomic_DNA"/>
</dbReference>
<dbReference type="Proteomes" id="UP001597273">
    <property type="component" value="Unassembled WGS sequence"/>
</dbReference>
<dbReference type="PANTHER" id="PTHR11106">
    <property type="entry name" value="GANGLIOSIDE INDUCED DIFFERENTIATION ASSOCIATED PROTEIN 2-RELATED"/>
    <property type="match status" value="1"/>
</dbReference>
<reference evidence="3" key="1">
    <citation type="journal article" date="2019" name="Int. J. Syst. Evol. Microbiol.">
        <title>The Global Catalogue of Microorganisms (GCM) 10K type strain sequencing project: providing services to taxonomists for standard genome sequencing and annotation.</title>
        <authorList>
            <consortium name="The Broad Institute Genomics Platform"/>
            <consortium name="The Broad Institute Genome Sequencing Center for Infectious Disease"/>
            <person name="Wu L."/>
            <person name="Ma J."/>
        </authorList>
    </citation>
    <scope>NUCLEOTIDE SEQUENCE [LARGE SCALE GENOMIC DNA]</scope>
    <source>
        <strain evidence="3">CGMCC 1.15475</strain>
    </source>
</reference>
<evidence type="ECO:0000259" key="1">
    <source>
        <dbReference type="PROSITE" id="PS51154"/>
    </source>
</evidence>
<dbReference type="Pfam" id="PF01661">
    <property type="entry name" value="Macro"/>
    <property type="match status" value="1"/>
</dbReference>
<gene>
    <name evidence="2" type="ORF">ACFSDB_17190</name>
</gene>
<dbReference type="InterPro" id="IPR002589">
    <property type="entry name" value="Macro_dom"/>
</dbReference>
<accession>A0ABW4QLV5</accession>
<dbReference type="SMART" id="SM00506">
    <property type="entry name" value="A1pp"/>
    <property type="match status" value="1"/>
</dbReference>
<sequence length="327" mass="36837">MPLEIIRNDITKMHTDAIVNAANSSLQMGGGVCGAIFAAAGPRELQEACNEIGHCPTGSAVATKAFRMEAKYIIHAVGPVWRGGGHKEEELLRSAYASSLRLAEELECASIAFPLISSGIYGYPKEEALQVAISEIHRFLMDHEMLVYLVVFDKKSFGISEKLVRSIDAFIDEHYVREQELHYSRSRQIEIRAQAMKEEMLDAALPGLEELMGRLDESFSVRLFRRIDEKGMTDVETYKKANIDRKLFSKIRNSPDYTPMKKTIIAFAIALELDVEETEDLLRGAGYTLSRSNKFDVIIEYFLVNGKYNIHEINEALFMFDQPLLGA</sequence>
<dbReference type="CDD" id="cd02908">
    <property type="entry name" value="Macro_OAADPr_deacetylase"/>
    <property type="match status" value="1"/>
</dbReference>
<organism evidence="2 3">
    <name type="scientific">Planococcus chinensis</name>
    <dbReference type="NCBI Taxonomy" id="272917"/>
    <lineage>
        <taxon>Bacteria</taxon>
        <taxon>Bacillati</taxon>
        <taxon>Bacillota</taxon>
        <taxon>Bacilli</taxon>
        <taxon>Bacillales</taxon>
        <taxon>Caryophanaceae</taxon>
        <taxon>Planococcus</taxon>
    </lineage>
</organism>
<evidence type="ECO:0000313" key="3">
    <source>
        <dbReference type="Proteomes" id="UP001597273"/>
    </source>
</evidence>
<proteinExistence type="predicted"/>
<dbReference type="RefSeq" id="WP_204893827.1">
    <property type="nucleotide sequence ID" value="NZ_JBHUFW010000021.1"/>
</dbReference>
<dbReference type="PANTHER" id="PTHR11106:SF27">
    <property type="entry name" value="MACRO DOMAIN-CONTAINING PROTEIN"/>
    <property type="match status" value="1"/>
</dbReference>
<dbReference type="Gene3D" id="3.40.220.10">
    <property type="entry name" value="Leucine Aminopeptidase, subunit E, domain 1"/>
    <property type="match status" value="1"/>
</dbReference>
<dbReference type="PROSITE" id="PS51154">
    <property type="entry name" value="MACRO"/>
    <property type="match status" value="1"/>
</dbReference>
<protein>
    <submittedName>
        <fullName evidence="2">Macro domain-containing protein</fullName>
    </submittedName>
</protein>
<dbReference type="SUPFAM" id="SSF52949">
    <property type="entry name" value="Macro domain-like"/>
    <property type="match status" value="1"/>
</dbReference>
<feature type="domain" description="Macro" evidence="1">
    <location>
        <begin position="1"/>
        <end position="168"/>
    </location>
</feature>
<dbReference type="InterPro" id="IPR043472">
    <property type="entry name" value="Macro_dom-like"/>
</dbReference>
<evidence type="ECO:0000313" key="2">
    <source>
        <dbReference type="EMBL" id="MFD1864631.1"/>
    </source>
</evidence>
<name>A0ABW4QLV5_9BACL</name>
<keyword evidence="3" id="KW-1185">Reference proteome</keyword>
<comment type="caution">
    <text evidence="2">The sequence shown here is derived from an EMBL/GenBank/DDBJ whole genome shotgun (WGS) entry which is preliminary data.</text>
</comment>